<name>A0A8J1IQV8_XENTR</name>
<dbReference type="AlphaFoldDB" id="A0A8J1IQV8"/>
<evidence type="ECO:0000256" key="1">
    <source>
        <dbReference type="ARBA" id="ARBA00007323"/>
    </source>
</evidence>
<dbReference type="Proteomes" id="UP000008143">
    <property type="component" value="Chromosome 8"/>
</dbReference>
<dbReference type="OrthoDB" id="9447434at2759"/>
<dbReference type="GeneID" id="116406950"/>
<dbReference type="Pfam" id="PF01023">
    <property type="entry name" value="S_100"/>
    <property type="match status" value="2"/>
</dbReference>
<dbReference type="Gene3D" id="1.10.238.10">
    <property type="entry name" value="EF-hand"/>
    <property type="match status" value="2"/>
</dbReference>
<feature type="domain" description="S100/CaBP-9k-type calcium binding subdomain" evidence="2">
    <location>
        <begin position="117"/>
        <end position="159"/>
    </location>
</feature>
<sequence length="211" mass="23771">MSKLLIAFQRTIETFTSHCAQSSPCDSLSPEEFKNLVQKELADLAKGSNHPEIIELILQSTQREQRVDFKEFLVILKNAAVVYYESVKSNKGLSLFEAPKENSEATEQGSQSAMANLLAAVQGSIETFTIYSSQSSPEDTLSPEEFQNLIQNEFVEILKDSNHPKAKEILLQYKNTNNQKPMEIVEFLDFLRNIAGAFYDDIKSSKPQDPN</sequence>
<feature type="domain" description="S100/CaBP-9k-type calcium binding subdomain" evidence="2">
    <location>
        <begin position="4"/>
        <end position="46"/>
    </location>
</feature>
<proteinExistence type="inferred from homology"/>
<dbReference type="KEGG" id="xtr:116406950"/>
<keyword evidence="3" id="KW-1185">Reference proteome</keyword>
<dbReference type="InterPro" id="IPR011992">
    <property type="entry name" value="EF-hand-dom_pair"/>
</dbReference>
<protein>
    <submittedName>
        <fullName evidence="4">Uncharacterized protein LOC116406950</fullName>
    </submittedName>
</protein>
<dbReference type="Xenbase" id="XB-GENE-29092419">
    <property type="gene designation" value="LOC116406950"/>
</dbReference>
<reference evidence="4" key="1">
    <citation type="submission" date="2025-08" db="UniProtKB">
        <authorList>
            <consortium name="RefSeq"/>
        </authorList>
    </citation>
    <scope>IDENTIFICATION</scope>
    <source>
        <strain evidence="4">Nigerian</strain>
        <tissue evidence="4">Liver and blood</tissue>
    </source>
</reference>
<organism evidence="3 4">
    <name type="scientific">Xenopus tropicalis</name>
    <name type="common">Western clawed frog</name>
    <name type="synonym">Silurana tropicalis</name>
    <dbReference type="NCBI Taxonomy" id="8364"/>
    <lineage>
        <taxon>Eukaryota</taxon>
        <taxon>Metazoa</taxon>
        <taxon>Chordata</taxon>
        <taxon>Craniata</taxon>
        <taxon>Vertebrata</taxon>
        <taxon>Euteleostomi</taxon>
        <taxon>Amphibia</taxon>
        <taxon>Batrachia</taxon>
        <taxon>Anura</taxon>
        <taxon>Pipoidea</taxon>
        <taxon>Pipidae</taxon>
        <taxon>Xenopodinae</taxon>
        <taxon>Xenopus</taxon>
        <taxon>Silurana</taxon>
    </lineage>
</organism>
<dbReference type="PANTHER" id="PTHR11639:SF134">
    <property type="entry name" value="PROTEIN S100-A1-RELATED"/>
    <property type="match status" value="1"/>
</dbReference>
<dbReference type="SUPFAM" id="SSF47473">
    <property type="entry name" value="EF-hand"/>
    <property type="match status" value="2"/>
</dbReference>
<evidence type="ECO:0000313" key="5">
    <source>
        <dbReference type="Xenbase" id="XB-GENE-29092419"/>
    </source>
</evidence>
<accession>A0A8J1IQV8</accession>
<dbReference type="AGR" id="Xenbase:XB-GENE-29092419"/>
<comment type="similarity">
    <text evidence="1">Belongs to the S-100 family.</text>
</comment>
<dbReference type="PANTHER" id="PTHR11639">
    <property type="entry name" value="S100 CALCIUM-BINDING PROTEIN"/>
    <property type="match status" value="1"/>
</dbReference>
<evidence type="ECO:0000259" key="2">
    <source>
        <dbReference type="SMART" id="SM01394"/>
    </source>
</evidence>
<gene>
    <name evidence="4 5" type="primary">LOC116406950</name>
</gene>
<evidence type="ECO:0000313" key="3">
    <source>
        <dbReference type="Proteomes" id="UP000008143"/>
    </source>
</evidence>
<evidence type="ECO:0000313" key="4">
    <source>
        <dbReference type="RefSeq" id="XP_031747989.1"/>
    </source>
</evidence>
<dbReference type="SMART" id="SM01394">
    <property type="entry name" value="S_100"/>
    <property type="match status" value="2"/>
</dbReference>
<dbReference type="RefSeq" id="XP_031747989.1">
    <property type="nucleotide sequence ID" value="XM_031892129.1"/>
</dbReference>
<dbReference type="InterPro" id="IPR013787">
    <property type="entry name" value="S100_Ca-bd_sub"/>
</dbReference>